<evidence type="ECO:0000256" key="6">
    <source>
        <dbReference type="SAM" id="Phobius"/>
    </source>
</evidence>
<keyword evidence="2" id="KW-1003">Cell membrane</keyword>
<keyword evidence="7" id="KW-0762">Sugar transport</keyword>
<feature type="transmembrane region" description="Helical" evidence="6">
    <location>
        <begin position="374"/>
        <end position="394"/>
    </location>
</feature>
<sequence length="433" mass="44847">MTTTTGRERTPAAAGPLAQSQNLTVTDWKTTIALGIFAIIAIVLFIGFGRDGDSTFSFTSNQTDVIALPTLAIPARGFGIFVAVVAVLMAAGSALLTRTRRKTPMWYIAIYALLLLIALLAWATVGNTLPVTGLLAGSLALSVPLIFGAMGGVLSERGGVVNIAIEGQLLAGAFVSAVVASTTHSVIAGLLAAMVAGTLVSFILAAFSIKYFVDQVIVGVVLNVLVLGLTNFLYTSILANDAATLNSPAQLPTLAIPGLSAIPVLGPVLFNQTIIVYLMYIAVAVVSYGLFFTRWGLRLRSVGEHPQAADTVGINVNSTRFWNVSLGGAIVGLGGAYFTLGSVGAFTEDVTSGAGYIALAAVIFGRWNPIRATLAALLFGFANNLQSVLGILGSPIPSDFLLMLPYLVTIIAVAGLIGQSRAPGADGKPYIKS</sequence>
<feature type="transmembrane region" description="Helical" evidence="6">
    <location>
        <begin position="274"/>
        <end position="292"/>
    </location>
</feature>
<evidence type="ECO:0000256" key="1">
    <source>
        <dbReference type="ARBA" id="ARBA00004651"/>
    </source>
</evidence>
<feature type="transmembrane region" description="Helical" evidence="6">
    <location>
        <begin position="78"/>
        <end position="97"/>
    </location>
</feature>
<feature type="transmembrane region" description="Helical" evidence="6">
    <location>
        <begin position="131"/>
        <end position="153"/>
    </location>
</feature>
<evidence type="ECO:0000313" key="7">
    <source>
        <dbReference type="EMBL" id="NYJ19884.1"/>
    </source>
</evidence>
<dbReference type="Proteomes" id="UP000537260">
    <property type="component" value="Unassembled WGS sequence"/>
</dbReference>
<feature type="transmembrane region" description="Helical" evidence="6">
    <location>
        <begin position="216"/>
        <end position="237"/>
    </location>
</feature>
<dbReference type="PANTHER" id="PTHR43370:SF1">
    <property type="entry name" value="GUANOSINE ABC TRANSPORTER PERMEASE PROTEIN NUPQ"/>
    <property type="match status" value="1"/>
</dbReference>
<keyword evidence="8" id="KW-1185">Reference proteome</keyword>
<keyword evidence="4 6" id="KW-1133">Transmembrane helix</keyword>
<feature type="transmembrane region" description="Helical" evidence="6">
    <location>
        <begin position="321"/>
        <end position="338"/>
    </location>
</feature>
<name>A0A7Z0EDX2_9MICO</name>
<feature type="transmembrane region" description="Helical" evidence="6">
    <location>
        <begin position="400"/>
        <end position="418"/>
    </location>
</feature>
<dbReference type="GO" id="GO:0005886">
    <property type="term" value="C:plasma membrane"/>
    <property type="evidence" value="ECO:0007669"/>
    <property type="project" value="UniProtKB-SubCell"/>
</dbReference>
<dbReference type="PANTHER" id="PTHR43370">
    <property type="entry name" value="SUGAR ABC TRANSPORTER INTEGRAL MEMBRANE PROTEIN-RELATED"/>
    <property type="match status" value="1"/>
</dbReference>
<feature type="transmembrane region" description="Helical" evidence="6">
    <location>
        <begin position="31"/>
        <end position="49"/>
    </location>
</feature>
<evidence type="ECO:0000256" key="2">
    <source>
        <dbReference type="ARBA" id="ARBA00022475"/>
    </source>
</evidence>
<accession>A0A7Z0EDX2</accession>
<evidence type="ECO:0000256" key="5">
    <source>
        <dbReference type="ARBA" id="ARBA00023136"/>
    </source>
</evidence>
<feature type="transmembrane region" description="Helical" evidence="6">
    <location>
        <begin position="160"/>
        <end position="180"/>
    </location>
</feature>
<dbReference type="InterPro" id="IPR001851">
    <property type="entry name" value="ABC_transp_permease"/>
</dbReference>
<evidence type="ECO:0000256" key="4">
    <source>
        <dbReference type="ARBA" id="ARBA00022989"/>
    </source>
</evidence>
<feature type="transmembrane region" description="Helical" evidence="6">
    <location>
        <begin position="186"/>
        <end position="209"/>
    </location>
</feature>
<comment type="subcellular location">
    <subcellularLocation>
        <location evidence="1">Cell membrane</location>
        <topology evidence="1">Multi-pass membrane protein</topology>
    </subcellularLocation>
</comment>
<evidence type="ECO:0000256" key="3">
    <source>
        <dbReference type="ARBA" id="ARBA00022692"/>
    </source>
</evidence>
<organism evidence="7 8">
    <name type="scientific">Glaciibacter psychrotolerans</name>
    <dbReference type="NCBI Taxonomy" id="670054"/>
    <lineage>
        <taxon>Bacteria</taxon>
        <taxon>Bacillati</taxon>
        <taxon>Actinomycetota</taxon>
        <taxon>Actinomycetes</taxon>
        <taxon>Micrococcales</taxon>
        <taxon>Microbacteriaceae</taxon>
        <taxon>Glaciibacter</taxon>
    </lineage>
</organism>
<dbReference type="CDD" id="cd06580">
    <property type="entry name" value="TM_PBP1_transp_TpRbsC_like"/>
    <property type="match status" value="1"/>
</dbReference>
<dbReference type="EMBL" id="JACCFM010000001">
    <property type="protein sequence ID" value="NYJ19884.1"/>
    <property type="molecule type" value="Genomic_DNA"/>
</dbReference>
<dbReference type="GO" id="GO:0022857">
    <property type="term" value="F:transmembrane transporter activity"/>
    <property type="evidence" value="ECO:0007669"/>
    <property type="project" value="InterPro"/>
</dbReference>
<feature type="transmembrane region" description="Helical" evidence="6">
    <location>
        <begin position="104"/>
        <end position="125"/>
    </location>
</feature>
<reference evidence="7 8" key="1">
    <citation type="submission" date="2020-07" db="EMBL/GenBank/DDBJ databases">
        <title>Sequencing the genomes of 1000 actinobacteria strains.</title>
        <authorList>
            <person name="Klenk H.-P."/>
        </authorList>
    </citation>
    <scope>NUCLEOTIDE SEQUENCE [LARGE SCALE GENOMIC DNA]</scope>
    <source>
        <strain evidence="7 8">LI1</strain>
    </source>
</reference>
<proteinExistence type="predicted"/>
<keyword evidence="7" id="KW-0813">Transport</keyword>
<protein>
    <submittedName>
        <fullName evidence="7">Simple sugar transport system permease protein</fullName>
    </submittedName>
</protein>
<dbReference type="Pfam" id="PF02653">
    <property type="entry name" value="BPD_transp_2"/>
    <property type="match status" value="1"/>
</dbReference>
<evidence type="ECO:0000313" key="8">
    <source>
        <dbReference type="Proteomes" id="UP000537260"/>
    </source>
</evidence>
<gene>
    <name evidence="7" type="ORF">HNR05_001675</name>
</gene>
<feature type="transmembrane region" description="Helical" evidence="6">
    <location>
        <begin position="350"/>
        <end position="367"/>
    </location>
</feature>
<dbReference type="AlphaFoldDB" id="A0A7Z0EDX2"/>
<keyword evidence="5 6" id="KW-0472">Membrane</keyword>
<comment type="caution">
    <text evidence="7">The sequence shown here is derived from an EMBL/GenBank/DDBJ whole genome shotgun (WGS) entry which is preliminary data.</text>
</comment>
<dbReference type="RefSeq" id="WP_179578570.1">
    <property type="nucleotide sequence ID" value="NZ_JACCFM010000001.1"/>
</dbReference>
<keyword evidence="3 6" id="KW-0812">Transmembrane</keyword>